<organism evidence="6 7">
    <name type="scientific">Portunus trituberculatus</name>
    <name type="common">Swimming crab</name>
    <name type="synonym">Neptunus trituberculatus</name>
    <dbReference type="NCBI Taxonomy" id="210409"/>
    <lineage>
        <taxon>Eukaryota</taxon>
        <taxon>Metazoa</taxon>
        <taxon>Ecdysozoa</taxon>
        <taxon>Arthropoda</taxon>
        <taxon>Crustacea</taxon>
        <taxon>Multicrustacea</taxon>
        <taxon>Malacostraca</taxon>
        <taxon>Eumalacostraca</taxon>
        <taxon>Eucarida</taxon>
        <taxon>Decapoda</taxon>
        <taxon>Pleocyemata</taxon>
        <taxon>Brachyura</taxon>
        <taxon>Eubrachyura</taxon>
        <taxon>Portunoidea</taxon>
        <taxon>Portunidae</taxon>
        <taxon>Portuninae</taxon>
        <taxon>Portunus</taxon>
    </lineage>
</organism>
<evidence type="ECO:0000256" key="4">
    <source>
        <dbReference type="SAM" id="MobiDB-lite"/>
    </source>
</evidence>
<dbReference type="Proteomes" id="UP000324222">
    <property type="component" value="Unassembled WGS sequence"/>
</dbReference>
<keyword evidence="3" id="KW-0114">cAMP</keyword>
<comment type="caution">
    <text evidence="6">The sequence shown here is derived from an EMBL/GenBank/DDBJ whole genome shotgun (WGS) entry which is preliminary data.</text>
</comment>
<protein>
    <recommendedName>
        <fullName evidence="1">3',5'-cyclic-AMP phosphodiesterase</fullName>
        <ecNumber evidence="1">3.1.4.53</ecNumber>
    </recommendedName>
</protein>
<keyword evidence="2" id="KW-0378">Hydrolase</keyword>
<name>A0A5B7HHR7_PORTR</name>
<keyword evidence="7" id="KW-1185">Reference proteome</keyword>
<dbReference type="EMBL" id="VSRR010033864">
    <property type="protein sequence ID" value="MPC71970.1"/>
    <property type="molecule type" value="Genomic_DNA"/>
</dbReference>
<evidence type="ECO:0000256" key="1">
    <source>
        <dbReference type="ARBA" id="ARBA00012276"/>
    </source>
</evidence>
<evidence type="ECO:0000256" key="3">
    <source>
        <dbReference type="ARBA" id="ARBA00023149"/>
    </source>
</evidence>
<dbReference type="GO" id="GO:0004115">
    <property type="term" value="F:3',5'-cyclic-AMP phosphodiesterase activity"/>
    <property type="evidence" value="ECO:0007669"/>
    <property type="project" value="UniProtKB-EC"/>
</dbReference>
<reference evidence="6 7" key="1">
    <citation type="submission" date="2019-05" db="EMBL/GenBank/DDBJ databases">
        <title>Another draft genome of Portunus trituberculatus and its Hox gene families provides insights of decapod evolution.</title>
        <authorList>
            <person name="Jeong J.-H."/>
            <person name="Song I."/>
            <person name="Kim S."/>
            <person name="Choi T."/>
            <person name="Kim D."/>
            <person name="Ryu S."/>
            <person name="Kim W."/>
        </authorList>
    </citation>
    <scope>NUCLEOTIDE SEQUENCE [LARGE SCALE GENOMIC DNA]</scope>
    <source>
        <tissue evidence="6">Muscle</tissue>
    </source>
</reference>
<dbReference type="InterPro" id="IPR040844">
    <property type="entry name" value="PDE4_UCR"/>
</dbReference>
<evidence type="ECO:0000313" key="6">
    <source>
        <dbReference type="EMBL" id="MPC71970.1"/>
    </source>
</evidence>
<dbReference type="EC" id="3.1.4.53" evidence="1"/>
<sequence>MSLVTERQPHTPALGGLQVWRSPLTSPTSTPSCPAYPRTPPRYTRSLFVTSRNETYTKVALETLEELDWCLDQLETIQTHRSVSDMASSKVSTETPYLRSNPLYLRSDPLYLSTNSLYLSTNPVIYSHYV</sequence>
<evidence type="ECO:0000259" key="5">
    <source>
        <dbReference type="Pfam" id="PF18100"/>
    </source>
</evidence>
<feature type="compositionally biased region" description="Low complexity" evidence="4">
    <location>
        <begin position="22"/>
        <end position="33"/>
    </location>
</feature>
<feature type="domain" description="Phosphodiesterase 4 upstream conserved regions (UCR)" evidence="5">
    <location>
        <begin position="49"/>
        <end position="90"/>
    </location>
</feature>
<evidence type="ECO:0000256" key="2">
    <source>
        <dbReference type="ARBA" id="ARBA00022801"/>
    </source>
</evidence>
<proteinExistence type="predicted"/>
<dbReference type="Pfam" id="PF18100">
    <property type="entry name" value="PDE4_UCR"/>
    <property type="match status" value="1"/>
</dbReference>
<accession>A0A5B7HHR7</accession>
<feature type="region of interest" description="Disordered" evidence="4">
    <location>
        <begin position="1"/>
        <end position="40"/>
    </location>
</feature>
<evidence type="ECO:0000313" key="7">
    <source>
        <dbReference type="Proteomes" id="UP000324222"/>
    </source>
</evidence>
<gene>
    <name evidence="6" type="primary">Pde4b</name>
    <name evidence="6" type="ORF">E2C01_066262</name>
</gene>
<dbReference type="AlphaFoldDB" id="A0A5B7HHR7"/>